<reference evidence="1" key="1">
    <citation type="submission" date="2023-10" db="EMBL/GenBank/DDBJ databases">
        <authorList>
            <person name="Rodriguez Cubillos JULIANA M."/>
            <person name="De Vega J."/>
        </authorList>
    </citation>
    <scope>NUCLEOTIDE SEQUENCE</scope>
</reference>
<dbReference type="Proteomes" id="UP001177021">
    <property type="component" value="Unassembled WGS sequence"/>
</dbReference>
<protein>
    <submittedName>
        <fullName evidence="1">Uncharacterized protein</fullName>
    </submittedName>
</protein>
<sequence>MVSIEEDKQFKVVVEAIRQIEVMHRNDMDIDFDANAILTQQRILFDQNKEFREKIYMLEEKMKLLKEDDKGVH</sequence>
<evidence type="ECO:0000313" key="1">
    <source>
        <dbReference type="EMBL" id="CAJ2628346.1"/>
    </source>
</evidence>
<organism evidence="1 2">
    <name type="scientific">Trifolium pratense</name>
    <name type="common">Red clover</name>
    <dbReference type="NCBI Taxonomy" id="57577"/>
    <lineage>
        <taxon>Eukaryota</taxon>
        <taxon>Viridiplantae</taxon>
        <taxon>Streptophyta</taxon>
        <taxon>Embryophyta</taxon>
        <taxon>Tracheophyta</taxon>
        <taxon>Spermatophyta</taxon>
        <taxon>Magnoliopsida</taxon>
        <taxon>eudicotyledons</taxon>
        <taxon>Gunneridae</taxon>
        <taxon>Pentapetalae</taxon>
        <taxon>rosids</taxon>
        <taxon>fabids</taxon>
        <taxon>Fabales</taxon>
        <taxon>Fabaceae</taxon>
        <taxon>Papilionoideae</taxon>
        <taxon>50 kb inversion clade</taxon>
        <taxon>NPAAA clade</taxon>
        <taxon>Hologalegina</taxon>
        <taxon>IRL clade</taxon>
        <taxon>Trifolieae</taxon>
        <taxon>Trifolium</taxon>
    </lineage>
</organism>
<accession>A0ACB0I8C5</accession>
<evidence type="ECO:0000313" key="2">
    <source>
        <dbReference type="Proteomes" id="UP001177021"/>
    </source>
</evidence>
<name>A0ACB0I8C5_TRIPR</name>
<gene>
    <name evidence="1" type="ORF">MILVUS5_LOCUS605</name>
</gene>
<keyword evidence="2" id="KW-1185">Reference proteome</keyword>
<dbReference type="EMBL" id="CASHSV030000001">
    <property type="protein sequence ID" value="CAJ2628346.1"/>
    <property type="molecule type" value="Genomic_DNA"/>
</dbReference>
<comment type="caution">
    <text evidence="1">The sequence shown here is derived from an EMBL/GenBank/DDBJ whole genome shotgun (WGS) entry which is preliminary data.</text>
</comment>
<proteinExistence type="predicted"/>